<accession>A0A8T2CMU4</accession>
<dbReference type="InterPro" id="IPR005162">
    <property type="entry name" value="Retrotrans_gag_dom"/>
</dbReference>
<dbReference type="OrthoDB" id="1431496at2759"/>
<protein>
    <submittedName>
        <fullName evidence="3">Retrotransposon gag domain</fullName>
    </submittedName>
</protein>
<feature type="compositionally biased region" description="Basic and acidic residues" evidence="1">
    <location>
        <begin position="148"/>
        <end position="168"/>
    </location>
</feature>
<dbReference type="Pfam" id="PF03732">
    <property type="entry name" value="Retrotrans_gag"/>
    <property type="match status" value="1"/>
</dbReference>
<name>A0A8T2CMU4_ARASU</name>
<dbReference type="AlphaFoldDB" id="A0A8T2CMU4"/>
<dbReference type="Proteomes" id="UP000694251">
    <property type="component" value="Chromosome 6"/>
</dbReference>
<organism evidence="3 4">
    <name type="scientific">Arabidopsis suecica</name>
    <name type="common">Swedish thale-cress</name>
    <name type="synonym">Cardaminopsis suecica</name>
    <dbReference type="NCBI Taxonomy" id="45249"/>
    <lineage>
        <taxon>Eukaryota</taxon>
        <taxon>Viridiplantae</taxon>
        <taxon>Streptophyta</taxon>
        <taxon>Embryophyta</taxon>
        <taxon>Tracheophyta</taxon>
        <taxon>Spermatophyta</taxon>
        <taxon>Magnoliopsida</taxon>
        <taxon>eudicotyledons</taxon>
        <taxon>Gunneridae</taxon>
        <taxon>Pentapetalae</taxon>
        <taxon>rosids</taxon>
        <taxon>malvids</taxon>
        <taxon>Brassicales</taxon>
        <taxon>Brassicaceae</taxon>
        <taxon>Camelineae</taxon>
        <taxon>Arabidopsis</taxon>
    </lineage>
</organism>
<feature type="compositionally biased region" description="Polar residues" evidence="1">
    <location>
        <begin position="135"/>
        <end position="147"/>
    </location>
</feature>
<evidence type="ECO:0000313" key="4">
    <source>
        <dbReference type="Proteomes" id="UP000694251"/>
    </source>
</evidence>
<feature type="domain" description="Retrotransposon gag" evidence="2">
    <location>
        <begin position="2"/>
        <end position="82"/>
    </location>
</feature>
<feature type="region of interest" description="Disordered" evidence="1">
    <location>
        <begin position="85"/>
        <end position="200"/>
    </location>
</feature>
<evidence type="ECO:0000313" key="3">
    <source>
        <dbReference type="EMBL" id="KAG7599480.1"/>
    </source>
</evidence>
<feature type="compositionally biased region" description="Polar residues" evidence="1">
    <location>
        <begin position="186"/>
        <end position="200"/>
    </location>
</feature>
<dbReference type="PANTHER" id="PTHR33223">
    <property type="entry name" value="CCHC-TYPE DOMAIN-CONTAINING PROTEIN"/>
    <property type="match status" value="1"/>
</dbReference>
<sequence>MNWLRLLPARSTTTWEQRMRQFLNDFLCKSNTIMMSNKISTFVQGGQESFYEAWDRFTRYWRECPHHGFSNETLMHIFYQGIPREPKNRRSLATTQKPPERNPTTKRPPPPRHKTSATTNRSENHASPETPPRNPTLSPLQEPISFSKNHDLRRDQNRRPCRNKEKKPPIQNTTHPFHQLKAPPKSNHSNQETQLAFTNL</sequence>
<dbReference type="EMBL" id="JAEFBJ010000006">
    <property type="protein sequence ID" value="KAG7599480.1"/>
    <property type="molecule type" value="Genomic_DNA"/>
</dbReference>
<proteinExistence type="predicted"/>
<gene>
    <name evidence="3" type="ORF">ISN44_As06g036640</name>
</gene>
<comment type="caution">
    <text evidence="3">The sequence shown here is derived from an EMBL/GenBank/DDBJ whole genome shotgun (WGS) entry which is preliminary data.</text>
</comment>
<reference evidence="3 4" key="1">
    <citation type="submission" date="2020-12" db="EMBL/GenBank/DDBJ databases">
        <title>Concerted genomic and epigenomic changes stabilize Arabidopsis allopolyploids.</title>
        <authorList>
            <person name="Chen Z."/>
        </authorList>
    </citation>
    <scope>NUCLEOTIDE SEQUENCE [LARGE SCALE GENOMIC DNA]</scope>
    <source>
        <strain evidence="3">As9502</strain>
        <tissue evidence="3">Leaf</tissue>
    </source>
</reference>
<evidence type="ECO:0000256" key="1">
    <source>
        <dbReference type="SAM" id="MobiDB-lite"/>
    </source>
</evidence>
<keyword evidence="4" id="KW-1185">Reference proteome</keyword>
<evidence type="ECO:0000259" key="2">
    <source>
        <dbReference type="Pfam" id="PF03732"/>
    </source>
</evidence>
<feature type="compositionally biased region" description="Polar residues" evidence="1">
    <location>
        <begin position="116"/>
        <end position="127"/>
    </location>
</feature>
<dbReference type="PANTHER" id="PTHR33223:SF11">
    <property type="entry name" value="ELEMENT PROTEIN, PUTATIVE-RELATED"/>
    <property type="match status" value="1"/>
</dbReference>